<dbReference type="AlphaFoldDB" id="A0A2J6QTW8"/>
<evidence type="ECO:0000256" key="1">
    <source>
        <dbReference type="SAM" id="MobiDB-lite"/>
    </source>
</evidence>
<sequence length="172" mass="19097">MSSQSNQSDIWTPPVVATIVYRVVMIIVSIAFIWKKYQEQLISVLLPTYNSTHLPRPPNQTTQSSRRKRTHSQPRRLRTPSLREIILANVEDIIQSALGIDDGDSITIDVPRLSFDDSSERSSRRSAEVGEIGGDVGFDVDVDLGDVGLRHRSADCISGSHSSRHEVSSKEG</sequence>
<dbReference type="OrthoDB" id="3539207at2759"/>
<feature type="compositionally biased region" description="Basic and acidic residues" evidence="1">
    <location>
        <begin position="163"/>
        <end position="172"/>
    </location>
</feature>
<evidence type="ECO:0000256" key="2">
    <source>
        <dbReference type="SAM" id="Phobius"/>
    </source>
</evidence>
<feature type="region of interest" description="Disordered" evidence="1">
    <location>
        <begin position="52"/>
        <end position="76"/>
    </location>
</feature>
<protein>
    <submittedName>
        <fullName evidence="3">Uncharacterized protein</fullName>
    </submittedName>
</protein>
<reference evidence="3 4" key="1">
    <citation type="submission" date="2016-04" db="EMBL/GenBank/DDBJ databases">
        <title>A degradative enzymes factory behind the ericoid mycorrhizal symbiosis.</title>
        <authorList>
            <consortium name="DOE Joint Genome Institute"/>
            <person name="Martino E."/>
            <person name="Morin E."/>
            <person name="Grelet G."/>
            <person name="Kuo A."/>
            <person name="Kohler A."/>
            <person name="Daghino S."/>
            <person name="Barry K."/>
            <person name="Choi C."/>
            <person name="Cichocki N."/>
            <person name="Clum A."/>
            <person name="Copeland A."/>
            <person name="Hainaut M."/>
            <person name="Haridas S."/>
            <person name="Labutti K."/>
            <person name="Lindquist E."/>
            <person name="Lipzen A."/>
            <person name="Khouja H.-R."/>
            <person name="Murat C."/>
            <person name="Ohm R."/>
            <person name="Olson A."/>
            <person name="Spatafora J."/>
            <person name="Veneault-Fourrey C."/>
            <person name="Henrissat B."/>
            <person name="Grigoriev I."/>
            <person name="Martin F."/>
            <person name="Perotto S."/>
        </authorList>
    </citation>
    <scope>NUCLEOTIDE SEQUENCE [LARGE SCALE GENOMIC DNA]</scope>
    <source>
        <strain evidence="3 4">F</strain>
    </source>
</reference>
<feature type="compositionally biased region" description="Basic residues" evidence="1">
    <location>
        <begin position="65"/>
        <end position="76"/>
    </location>
</feature>
<name>A0A2J6QTW8_HYAVF</name>
<proteinExistence type="predicted"/>
<keyword evidence="2" id="KW-1133">Transmembrane helix</keyword>
<evidence type="ECO:0000313" key="3">
    <source>
        <dbReference type="EMBL" id="PMD29707.1"/>
    </source>
</evidence>
<feature type="compositionally biased region" description="Polar residues" evidence="1">
    <location>
        <begin position="52"/>
        <end position="64"/>
    </location>
</feature>
<accession>A0A2J6QTW8</accession>
<organism evidence="3 4">
    <name type="scientific">Hyaloscypha variabilis (strain UAMH 11265 / GT02V1 / F)</name>
    <name type="common">Meliniomyces variabilis</name>
    <dbReference type="NCBI Taxonomy" id="1149755"/>
    <lineage>
        <taxon>Eukaryota</taxon>
        <taxon>Fungi</taxon>
        <taxon>Dikarya</taxon>
        <taxon>Ascomycota</taxon>
        <taxon>Pezizomycotina</taxon>
        <taxon>Leotiomycetes</taxon>
        <taxon>Helotiales</taxon>
        <taxon>Hyaloscyphaceae</taxon>
        <taxon>Hyaloscypha</taxon>
        <taxon>Hyaloscypha variabilis</taxon>
    </lineage>
</organism>
<keyword evidence="2" id="KW-0472">Membrane</keyword>
<feature type="transmembrane region" description="Helical" evidence="2">
    <location>
        <begin position="15"/>
        <end position="34"/>
    </location>
</feature>
<dbReference type="EMBL" id="KZ613972">
    <property type="protein sequence ID" value="PMD29707.1"/>
    <property type="molecule type" value="Genomic_DNA"/>
</dbReference>
<feature type="region of interest" description="Disordered" evidence="1">
    <location>
        <begin position="151"/>
        <end position="172"/>
    </location>
</feature>
<dbReference type="Proteomes" id="UP000235786">
    <property type="component" value="Unassembled WGS sequence"/>
</dbReference>
<keyword evidence="4" id="KW-1185">Reference proteome</keyword>
<evidence type="ECO:0000313" key="4">
    <source>
        <dbReference type="Proteomes" id="UP000235786"/>
    </source>
</evidence>
<gene>
    <name evidence="3" type="ORF">L207DRAFT_642249</name>
</gene>
<keyword evidence="2" id="KW-0812">Transmembrane</keyword>